<accession>A0A507CCT9</accession>
<dbReference type="Gene3D" id="3.40.1410.10">
    <property type="entry name" value="Chorismate lyase-like"/>
    <property type="match status" value="1"/>
</dbReference>
<evidence type="ECO:0000313" key="2">
    <source>
        <dbReference type="Proteomes" id="UP000319731"/>
    </source>
</evidence>
<reference evidence="1 2" key="1">
    <citation type="journal article" date="2019" name="Sci. Rep.">
        <title>Comparative genomics of chytrid fungi reveal insights into the obligate biotrophic and pathogenic lifestyle of Synchytrium endobioticum.</title>
        <authorList>
            <person name="van de Vossenberg B.T.L.H."/>
            <person name="Warris S."/>
            <person name="Nguyen H.D.T."/>
            <person name="van Gent-Pelzer M.P.E."/>
            <person name="Joly D.L."/>
            <person name="van de Geest H.C."/>
            <person name="Bonants P.J.M."/>
            <person name="Smith D.S."/>
            <person name="Levesque C.A."/>
            <person name="van der Lee T.A.J."/>
        </authorList>
    </citation>
    <scope>NUCLEOTIDE SEQUENCE [LARGE SCALE GENOMIC DNA]</scope>
    <source>
        <strain evidence="1 2">JEL517</strain>
    </source>
</reference>
<dbReference type="GeneID" id="42003428"/>
<dbReference type="OrthoDB" id="5673at2759"/>
<gene>
    <name evidence="1" type="ORF">SmJEL517_g02203</name>
</gene>
<dbReference type="AlphaFoldDB" id="A0A507CCT9"/>
<dbReference type="Proteomes" id="UP000319731">
    <property type="component" value="Unassembled WGS sequence"/>
</dbReference>
<dbReference type="SUPFAM" id="SSF64288">
    <property type="entry name" value="Chorismate lyase-like"/>
    <property type="match status" value="1"/>
</dbReference>
<keyword evidence="2" id="KW-1185">Reference proteome</keyword>
<comment type="caution">
    <text evidence="1">The sequence shown here is derived from an EMBL/GenBank/DDBJ whole genome shotgun (WGS) entry which is preliminary data.</text>
</comment>
<evidence type="ECO:0000313" key="1">
    <source>
        <dbReference type="EMBL" id="TPX35353.1"/>
    </source>
</evidence>
<dbReference type="STRING" id="1806994.A0A507CCT9"/>
<proteinExistence type="predicted"/>
<dbReference type="EMBL" id="QEAO01000009">
    <property type="protein sequence ID" value="TPX35353.1"/>
    <property type="molecule type" value="Genomic_DNA"/>
</dbReference>
<name>A0A507CCT9_9FUNG</name>
<protein>
    <submittedName>
        <fullName evidence="1">Uncharacterized protein</fullName>
    </submittedName>
</protein>
<organism evidence="1 2">
    <name type="scientific">Synchytrium microbalum</name>
    <dbReference type="NCBI Taxonomy" id="1806994"/>
    <lineage>
        <taxon>Eukaryota</taxon>
        <taxon>Fungi</taxon>
        <taxon>Fungi incertae sedis</taxon>
        <taxon>Chytridiomycota</taxon>
        <taxon>Chytridiomycota incertae sedis</taxon>
        <taxon>Chytridiomycetes</taxon>
        <taxon>Synchytriales</taxon>
        <taxon>Synchytriaceae</taxon>
        <taxon>Synchytrium</taxon>
    </lineage>
</organism>
<dbReference type="InterPro" id="IPR028978">
    <property type="entry name" value="Chorismate_lyase_/UTRA_dom_sf"/>
</dbReference>
<sequence>MDDKEAADKESVLQMISKSIPAHLGDVMSSRETFVSLSDEFTPMQRILLTANGNVQRILSAYYNAPVTVDILFNEKIAGSTENCIMFNRSVDIKVNKYTCCRATSTVSIYDPAYLKLVEEDGVGIGQLFRYLNILPEFQLLEVGRDDGVAGGVGGFWRRYILSAAGVKKVESRVYRVLE</sequence>
<dbReference type="RefSeq" id="XP_031025880.1">
    <property type="nucleotide sequence ID" value="XM_031168131.1"/>
</dbReference>